<protein>
    <submittedName>
        <fullName evidence="1">Uncharacterized protein</fullName>
    </submittedName>
</protein>
<organism evidence="1 2">
    <name type="scientific">Eiseniibacteriota bacterium</name>
    <dbReference type="NCBI Taxonomy" id="2212470"/>
    <lineage>
        <taxon>Bacteria</taxon>
        <taxon>Candidatus Eiseniibacteriota</taxon>
    </lineage>
</organism>
<dbReference type="Gene3D" id="1.50.10.10">
    <property type="match status" value="1"/>
</dbReference>
<proteinExistence type="predicted"/>
<accession>A0A538UBJ9</accession>
<dbReference type="AlphaFoldDB" id="A0A538UBJ9"/>
<reference evidence="1 2" key="1">
    <citation type="journal article" date="2019" name="Nat. Microbiol.">
        <title>Mediterranean grassland soil C-N compound turnover is dependent on rainfall and depth, and is mediated by genomically divergent microorganisms.</title>
        <authorList>
            <person name="Diamond S."/>
            <person name="Andeer P.F."/>
            <person name="Li Z."/>
            <person name="Crits-Christoph A."/>
            <person name="Burstein D."/>
            <person name="Anantharaman K."/>
            <person name="Lane K.R."/>
            <person name="Thomas B.C."/>
            <person name="Pan C."/>
            <person name="Northen T.R."/>
            <person name="Banfield J.F."/>
        </authorList>
    </citation>
    <scope>NUCLEOTIDE SEQUENCE [LARGE SCALE GENOMIC DNA]</scope>
    <source>
        <strain evidence="1">WS_10</strain>
    </source>
</reference>
<evidence type="ECO:0000313" key="2">
    <source>
        <dbReference type="Proteomes" id="UP000319836"/>
    </source>
</evidence>
<dbReference type="Proteomes" id="UP000319836">
    <property type="component" value="Unassembled WGS sequence"/>
</dbReference>
<gene>
    <name evidence="1" type="ORF">E6K80_00570</name>
</gene>
<dbReference type="GO" id="GO:0005975">
    <property type="term" value="P:carbohydrate metabolic process"/>
    <property type="evidence" value="ECO:0007669"/>
    <property type="project" value="InterPro"/>
</dbReference>
<dbReference type="InterPro" id="IPR012341">
    <property type="entry name" value="6hp_glycosidase-like_sf"/>
</dbReference>
<evidence type="ECO:0000313" key="1">
    <source>
        <dbReference type="EMBL" id="TMQ73275.1"/>
    </source>
</evidence>
<name>A0A538UBJ9_UNCEI</name>
<sequence>MLLPTYPTPASMLRRLASTSHARRAADARVYWSHALDEGARFELGDPEVEDALAAARVLLLSCRERRGSDWLPIGGPFHYRDVWLRDGARLIAALSVAGHTKEARAMTAGFMRFQWPQGAFMSQRGQPDGTGEALWTFEQALLRPSPSESLARYVDAADKAWRWYEWQRDFGRKSGWPFGVMLPYADPRDGELTVAQMVGTDAWALAAYRATARLLRAAHRDSEAAAVERSRARYVADFESALEHTKSRDVPPSWQGVGRDWGNLAVGWPCAALPADHPRLLALARRAWSEAGQVGLVTYGHRDSLHGYVGADLGTWALLAGHRAEADSVLEALLHWRNASGAAAEMFSRARDFGRNLPPHPTSAAALIALTRNALLFDDGDTLALTLGARERWWRGATIRRAPTRFGLVDLRFRREGDAATWSWTPVAVWTSLTLPPGTILASPPPAPLVRRSDTVVLAPPRTGEARVAVRALGRR</sequence>
<dbReference type="InterPro" id="IPR008928">
    <property type="entry name" value="6-hairpin_glycosidase_sf"/>
</dbReference>
<dbReference type="EMBL" id="VBPA01000014">
    <property type="protein sequence ID" value="TMQ73275.1"/>
    <property type="molecule type" value="Genomic_DNA"/>
</dbReference>
<comment type="caution">
    <text evidence="1">The sequence shown here is derived from an EMBL/GenBank/DDBJ whole genome shotgun (WGS) entry which is preliminary data.</text>
</comment>
<dbReference type="SUPFAM" id="SSF48208">
    <property type="entry name" value="Six-hairpin glycosidases"/>
    <property type="match status" value="1"/>
</dbReference>